<protein>
    <recommendedName>
        <fullName evidence="3">DUF4238 domain-containing protein</fullName>
    </recommendedName>
</protein>
<dbReference type="Pfam" id="PF14022">
    <property type="entry name" value="DUF4238"/>
    <property type="match status" value="1"/>
</dbReference>
<organism evidence="1 2">
    <name type="scientific">Hypsizygus marmoreus</name>
    <name type="common">White beech mushroom</name>
    <name type="synonym">Agaricus marmoreus</name>
    <dbReference type="NCBI Taxonomy" id="39966"/>
    <lineage>
        <taxon>Eukaryota</taxon>
        <taxon>Fungi</taxon>
        <taxon>Dikarya</taxon>
        <taxon>Basidiomycota</taxon>
        <taxon>Agaricomycotina</taxon>
        <taxon>Agaricomycetes</taxon>
        <taxon>Agaricomycetidae</taxon>
        <taxon>Agaricales</taxon>
        <taxon>Tricholomatineae</taxon>
        <taxon>Lyophyllaceae</taxon>
        <taxon>Hypsizygus</taxon>
    </lineage>
</organism>
<proteinExistence type="predicted"/>
<dbReference type="AlphaFoldDB" id="A0A369K8L5"/>
<dbReference type="STRING" id="39966.A0A369K8L5"/>
<comment type="caution">
    <text evidence="1">The sequence shown here is derived from an EMBL/GenBank/DDBJ whole genome shotgun (WGS) entry which is preliminary data.</text>
</comment>
<keyword evidence="2" id="KW-1185">Reference proteome</keyword>
<sequence length="482" mass="54631">MPEFKNSPSSVHDLSTTMSAAISSSPIPLKDQYHHYIPRFVLRRYQPEGAPQFASAKKRNLAIQRARKQGIELEQIYVYDFPSESFDTLPIAKTYGIQNLYRDVKDPKDANYLEEKFSELENTAAEVINIVHKTLENGIGIVTLKRSQADSLRKFLFLMHYRLDTLSKTYFDKNHPENAPARDWIAKFVKDHGLATDIEAWIYGLRYFLDTPHSQIIQDAYKHMEKWGMVALMEMMSTRVDPDVENFYTLAYFGHARSRFLCIWEAADGMEFVLTKNSFGLWEGRIMGGEGAHRLFTISPRIVLVLSHTVLRPDCRPPGIHLDSAFRDIPLNTPIASYGSMLTEDLTLLLKYTNSPAAANDEFHYPMTKLSPNQTFVVNRVFLKNVQPEGLLTFSSKEKVLPTLRRYLEDPPTPNDVQHTIPKFKKLVSYISTDLAGSCHPPSPAAPPAQTSLESSSTKSNFLGVKRGFLNKGSSLSSSARI</sequence>
<dbReference type="EMBL" id="LUEZ02000003">
    <property type="protein sequence ID" value="RDB30939.1"/>
    <property type="molecule type" value="Genomic_DNA"/>
</dbReference>
<evidence type="ECO:0000313" key="2">
    <source>
        <dbReference type="Proteomes" id="UP000076154"/>
    </source>
</evidence>
<gene>
    <name evidence="1" type="ORF">Hypma_004903</name>
</gene>
<dbReference type="Proteomes" id="UP000076154">
    <property type="component" value="Unassembled WGS sequence"/>
</dbReference>
<accession>A0A369K8L5</accession>
<evidence type="ECO:0000313" key="1">
    <source>
        <dbReference type="EMBL" id="RDB30939.1"/>
    </source>
</evidence>
<reference evidence="1" key="1">
    <citation type="submission" date="2018-04" db="EMBL/GenBank/DDBJ databases">
        <title>Whole genome sequencing of Hypsizygus marmoreus.</title>
        <authorList>
            <person name="Choi I.-G."/>
            <person name="Min B."/>
            <person name="Kim J.-G."/>
            <person name="Kim S."/>
            <person name="Oh Y.-L."/>
            <person name="Kong W.-S."/>
            <person name="Park H."/>
            <person name="Jeong J."/>
            <person name="Song E.-S."/>
        </authorList>
    </citation>
    <scope>NUCLEOTIDE SEQUENCE [LARGE SCALE GENOMIC DNA]</scope>
    <source>
        <strain evidence="1">51987-8</strain>
    </source>
</reference>
<dbReference type="InterPro" id="IPR025332">
    <property type="entry name" value="DUF4238"/>
</dbReference>
<name>A0A369K8L5_HYPMA</name>
<dbReference type="InParanoid" id="A0A369K8L5"/>
<evidence type="ECO:0008006" key="3">
    <source>
        <dbReference type="Google" id="ProtNLM"/>
    </source>
</evidence>
<dbReference type="OrthoDB" id="5340163at2759"/>